<reference evidence="7 8" key="1">
    <citation type="submission" date="2024-03" db="EMBL/GenBank/DDBJ databases">
        <title>A high-quality draft genome sequence of Diaporthe vaccinii, a causative agent of upright dieback and viscid rot disease in cranberry plants.</title>
        <authorList>
            <person name="Sarrasin M."/>
            <person name="Lang B.F."/>
            <person name="Burger G."/>
        </authorList>
    </citation>
    <scope>NUCLEOTIDE SEQUENCE [LARGE SCALE GENOMIC DNA]</scope>
    <source>
        <strain evidence="7 8">IS7</strain>
    </source>
</reference>
<dbReference type="InterPro" id="IPR002893">
    <property type="entry name" value="Znf_MYND"/>
</dbReference>
<evidence type="ECO:0000259" key="6">
    <source>
        <dbReference type="PROSITE" id="PS50865"/>
    </source>
</evidence>
<keyword evidence="8" id="KW-1185">Reference proteome</keyword>
<keyword evidence="2 4" id="KW-0863">Zinc-finger</keyword>
<evidence type="ECO:0000256" key="4">
    <source>
        <dbReference type="PROSITE-ProRule" id="PRU00134"/>
    </source>
</evidence>
<dbReference type="Proteomes" id="UP001600888">
    <property type="component" value="Unassembled WGS sequence"/>
</dbReference>
<keyword evidence="3" id="KW-0862">Zinc</keyword>
<accession>A0ABR4E5Y9</accession>
<dbReference type="EMBL" id="JBAWTH010000093">
    <property type="protein sequence ID" value="KAL2277846.1"/>
    <property type="molecule type" value="Genomic_DNA"/>
</dbReference>
<gene>
    <name evidence="7" type="ORF">FJTKL_15136</name>
</gene>
<protein>
    <recommendedName>
        <fullName evidence="6">MYND-type domain-containing protein</fullName>
    </recommendedName>
</protein>
<evidence type="ECO:0000313" key="7">
    <source>
        <dbReference type="EMBL" id="KAL2277846.1"/>
    </source>
</evidence>
<dbReference type="PROSITE" id="PS50865">
    <property type="entry name" value="ZF_MYND_2"/>
    <property type="match status" value="1"/>
</dbReference>
<evidence type="ECO:0000313" key="8">
    <source>
        <dbReference type="Proteomes" id="UP001600888"/>
    </source>
</evidence>
<evidence type="ECO:0000256" key="3">
    <source>
        <dbReference type="ARBA" id="ARBA00022833"/>
    </source>
</evidence>
<comment type="caution">
    <text evidence="7">The sequence shown here is derived from an EMBL/GenBank/DDBJ whole genome shotgun (WGS) entry which is preliminary data.</text>
</comment>
<dbReference type="Gene3D" id="6.10.140.2220">
    <property type="match status" value="1"/>
</dbReference>
<evidence type="ECO:0000256" key="2">
    <source>
        <dbReference type="ARBA" id="ARBA00022771"/>
    </source>
</evidence>
<feature type="region of interest" description="Disordered" evidence="5">
    <location>
        <begin position="212"/>
        <end position="244"/>
    </location>
</feature>
<evidence type="ECO:0000256" key="1">
    <source>
        <dbReference type="ARBA" id="ARBA00022723"/>
    </source>
</evidence>
<keyword evidence="1" id="KW-0479">Metal-binding</keyword>
<feature type="domain" description="MYND-type" evidence="6">
    <location>
        <begin position="258"/>
        <end position="300"/>
    </location>
</feature>
<feature type="compositionally biased region" description="Basic and acidic residues" evidence="5">
    <location>
        <begin position="229"/>
        <end position="238"/>
    </location>
</feature>
<proteinExistence type="predicted"/>
<organism evidence="7 8">
    <name type="scientific">Diaporthe vaccinii</name>
    <dbReference type="NCBI Taxonomy" id="105482"/>
    <lineage>
        <taxon>Eukaryota</taxon>
        <taxon>Fungi</taxon>
        <taxon>Dikarya</taxon>
        <taxon>Ascomycota</taxon>
        <taxon>Pezizomycotina</taxon>
        <taxon>Sordariomycetes</taxon>
        <taxon>Sordariomycetidae</taxon>
        <taxon>Diaporthales</taxon>
        <taxon>Diaporthaceae</taxon>
        <taxon>Diaporthe</taxon>
        <taxon>Diaporthe eres species complex</taxon>
    </lineage>
</organism>
<sequence length="319" mass="36433">MAPLRPWGVRILQSDHDIDALNRIFDSEVKKPLKENVIKLRLRVWEQEHLKERQGSDDFGDRSKCFEQKPSQAKLEDNWEHDVSPHHHRFPRLIRDYLDSGVLADLIKKHSPKRHSDEWTELAMLIYCAMELGCTLPPGFKDFLKTKCWGSGLDPVGSCQIYGACEQYIDGKPFSFISLDTRLVEESMLPEMGIRMDSTIAKHVRRRRPIPAGLEPLPAQQAAVATEQPAHESRKVEAEASPPPPVEEYFLHFPPDTCANCGADRGYGTPELRRCKGCKTTLYCFEGCQRWHLSCGRHKCELKQDDKDGREPAQGESID</sequence>
<name>A0ABR4E5Y9_9PEZI</name>
<dbReference type="SUPFAM" id="SSF144232">
    <property type="entry name" value="HIT/MYND zinc finger-like"/>
    <property type="match status" value="1"/>
</dbReference>
<evidence type="ECO:0000256" key="5">
    <source>
        <dbReference type="SAM" id="MobiDB-lite"/>
    </source>
</evidence>